<dbReference type="EMBL" id="CAKXYY010000030">
    <property type="protein sequence ID" value="CAH2355631.1"/>
    <property type="molecule type" value="Genomic_DNA"/>
</dbReference>
<evidence type="ECO:0000313" key="5">
    <source>
        <dbReference type="EMBL" id="CAH2355631.1"/>
    </source>
</evidence>
<dbReference type="AlphaFoldDB" id="A0A9P0W138"/>
<dbReference type="InterPro" id="IPR006925">
    <property type="entry name" value="Vps16_C"/>
</dbReference>
<proteinExistence type="inferred from homology"/>
<dbReference type="GO" id="GO:0006886">
    <property type="term" value="P:intracellular protein transport"/>
    <property type="evidence" value="ECO:0007669"/>
    <property type="project" value="InterPro"/>
</dbReference>
<feature type="domain" description="Vps16 C-terminal" evidence="3">
    <location>
        <begin position="576"/>
        <end position="656"/>
    </location>
</feature>
<dbReference type="GO" id="GO:0003779">
    <property type="term" value="F:actin binding"/>
    <property type="evidence" value="ECO:0007669"/>
    <property type="project" value="TreeGrafter"/>
</dbReference>
<evidence type="ECO:0000259" key="3">
    <source>
        <dbReference type="Pfam" id="PF04840"/>
    </source>
</evidence>
<feature type="domain" description="Vps16 C-terminal" evidence="3">
    <location>
        <begin position="691"/>
        <end position="938"/>
    </location>
</feature>
<dbReference type="Proteomes" id="UP000837801">
    <property type="component" value="Unassembled WGS sequence"/>
</dbReference>
<dbReference type="GO" id="GO:0042144">
    <property type="term" value="P:vacuole fusion, non-autophagic"/>
    <property type="evidence" value="ECO:0007669"/>
    <property type="project" value="TreeGrafter"/>
</dbReference>
<name>A0A9P0W138_9ASCO</name>
<dbReference type="InterPro" id="IPR016534">
    <property type="entry name" value="VPS16"/>
</dbReference>
<evidence type="ECO:0000313" key="6">
    <source>
        <dbReference type="Proteomes" id="UP000837801"/>
    </source>
</evidence>
<comment type="function">
    <text evidence="2">Essential for vacuolar protein sorting. Required for vacuole biogenesis, stability and to maintain vacuole morphology.</text>
</comment>
<protein>
    <recommendedName>
        <fullName evidence="2">Probable vacuolar protein sorting-associated protein 16 homolog</fullName>
    </recommendedName>
</protein>
<evidence type="ECO:0000256" key="2">
    <source>
        <dbReference type="PIRNR" id="PIRNR007949"/>
    </source>
</evidence>
<dbReference type="Gene3D" id="1.10.150.780">
    <property type="entry name" value="Vps16, C-terminal region"/>
    <property type="match status" value="1"/>
</dbReference>
<keyword evidence="2" id="KW-0653">Protein transport</keyword>
<dbReference type="GO" id="GO:0005768">
    <property type="term" value="C:endosome"/>
    <property type="evidence" value="ECO:0007669"/>
    <property type="project" value="TreeGrafter"/>
</dbReference>
<reference evidence="5" key="1">
    <citation type="submission" date="2022-03" db="EMBL/GenBank/DDBJ databases">
        <authorList>
            <person name="Legras J.-L."/>
            <person name="Devillers H."/>
            <person name="Grondin C."/>
        </authorList>
    </citation>
    <scope>NUCLEOTIDE SEQUENCE</scope>
    <source>
        <strain evidence="5">CLIB 1423</strain>
    </source>
</reference>
<dbReference type="Pfam" id="PF04841">
    <property type="entry name" value="Vps16_N"/>
    <property type="match status" value="1"/>
</dbReference>
<feature type="domain" description="Vps16 N-terminal" evidence="4">
    <location>
        <begin position="4"/>
        <end position="455"/>
    </location>
</feature>
<evidence type="ECO:0000256" key="1">
    <source>
        <dbReference type="ARBA" id="ARBA00009250"/>
    </source>
</evidence>
<gene>
    <name evidence="5" type="ORF">CLIB1423_30S00232</name>
</gene>
<keyword evidence="2" id="KW-0813">Transport</keyword>
<evidence type="ECO:0000259" key="4">
    <source>
        <dbReference type="Pfam" id="PF04841"/>
    </source>
</evidence>
<dbReference type="Pfam" id="PF04840">
    <property type="entry name" value="Vps16_C"/>
    <property type="match status" value="2"/>
</dbReference>
<dbReference type="GO" id="GO:0030897">
    <property type="term" value="C:HOPS complex"/>
    <property type="evidence" value="ECO:0007669"/>
    <property type="project" value="TreeGrafter"/>
</dbReference>
<dbReference type="OrthoDB" id="1792at2759"/>
<sequence>MFNPSLGWQKLQDVYYFLRPCYESLNWSITNLYQNNNVKISPQSTLLAITSKHVPHPTIIDIYSISGVKLCFFAYNSRPGDHIVDFAFKDEDLVVVLSSLKFRYYKDFQGNFNEYEFTSDLIHLADVNGNVDEDKHAEVEETEIHSIDEVLEVKVFGTFLVIKLETSFIITDLTNFKNYTIPFDKLFQSASSSSLHFFDILSLTQDSLTLLVSYDVSIFTIKMDLLVQEFEVTDEGLTEGPFDQISSSPNGMLVSLYNAKESKIFVINSKFDQVLLEYDTSNELYSPYQVGWCGNDAIILSLRDEIKLIGPGQKSISFYYDLDGDDDMFADGSKQQADDLGSITVPILKSEVDGLKIITSSKVEFISRVPETSLSLYQIGSSSPSSILLDCIDKLSQHSPKADTNISLLKSDNSLQLAMNECLQASLDEFQPFWQKKLLRAVSFGKVYIDDGSYDADEYLQIVSYLKVLNQIRSPDVGIFITYKELLQIGWSGIIDMLLKRNLHFLALKVIGLIKQDEFIEKVYIHWCCYKITKELNMSDVELFAIIAKKLKEYATSSQDQQHSRSQKQKIYKNLISVDEISEVSFQEGRIELCKLLINLEPSILKKINSFVILGDLELALIKSFQTGDFDLSTLILLQLQDSLSPVQFFKILNQNEQKGGGITDTSLNEISNYDDIKDFLHLSDDKNLFIHGDLISNFWIESIGKENNNLLKSYYDMEDKQFPAKEVLRKEENQEISKRRQLLTKFIHSSSTPKKDIPAYEYELHFLNLKSKLVETYQDESFLEEKSILSILTKLVLMNQIKAATKISREFKVSKEKFWWLALEVLTKAEKFDTLYQFITSSSSSPSSLSDLKSPIGFQAIVDRCFAFSAPASHLSVYIKNCTNIHYTEKIKLLIKNKDLLSAAAEAYRFKDVEFLHAIQEKANREGNAQVVNTIKTYISRLGY</sequence>
<accession>A0A9P0W138</accession>
<dbReference type="PANTHER" id="PTHR12811:SF0">
    <property type="entry name" value="VACUOLAR PROTEIN SORTING-ASSOCIATED PROTEIN 16 HOMOLOG"/>
    <property type="match status" value="1"/>
</dbReference>
<organism evidence="5 6">
    <name type="scientific">[Candida] railenensis</name>
    <dbReference type="NCBI Taxonomy" id="45579"/>
    <lineage>
        <taxon>Eukaryota</taxon>
        <taxon>Fungi</taxon>
        <taxon>Dikarya</taxon>
        <taxon>Ascomycota</taxon>
        <taxon>Saccharomycotina</taxon>
        <taxon>Pichiomycetes</taxon>
        <taxon>Debaryomycetaceae</taxon>
        <taxon>Kurtzmaniella</taxon>
    </lineage>
</organism>
<dbReference type="PIRSF" id="PIRSF007949">
    <property type="entry name" value="VPS16"/>
    <property type="match status" value="1"/>
</dbReference>
<dbReference type="InterPro" id="IPR038132">
    <property type="entry name" value="Vps16_C_sf"/>
</dbReference>
<comment type="similarity">
    <text evidence="1 2">Belongs to the VPS16 family.</text>
</comment>
<comment type="caution">
    <text evidence="5">The sequence shown here is derived from an EMBL/GenBank/DDBJ whole genome shotgun (WGS) entry which is preliminary data.</text>
</comment>
<dbReference type="InterPro" id="IPR006926">
    <property type="entry name" value="Vps16_N"/>
</dbReference>
<dbReference type="GO" id="GO:0016197">
    <property type="term" value="P:endosomal transport"/>
    <property type="evidence" value="ECO:0007669"/>
    <property type="project" value="TreeGrafter"/>
</dbReference>
<keyword evidence="6" id="KW-1185">Reference proteome</keyword>
<dbReference type="PANTHER" id="PTHR12811">
    <property type="entry name" value="VACUOLAR PROTEIN SORTING VPS16"/>
    <property type="match status" value="1"/>
</dbReference>